<evidence type="ECO:0000259" key="2">
    <source>
        <dbReference type="PROSITE" id="PS50930"/>
    </source>
</evidence>
<dbReference type="InterPro" id="IPR007492">
    <property type="entry name" value="LytTR_DNA-bd_dom"/>
</dbReference>
<feature type="domain" description="HTH LytTR-type" evidence="2">
    <location>
        <begin position="163"/>
        <end position="261"/>
    </location>
</feature>
<dbReference type="Pfam" id="PF04397">
    <property type="entry name" value="LytTR"/>
    <property type="match status" value="1"/>
</dbReference>
<dbReference type="EMBL" id="MNQH01000038">
    <property type="protein sequence ID" value="OKY93352.1"/>
    <property type="molecule type" value="Genomic_DNA"/>
</dbReference>
<dbReference type="PROSITE" id="PS50930">
    <property type="entry name" value="HTH_LYTTR"/>
    <property type="match status" value="1"/>
</dbReference>
<keyword evidence="1" id="KW-0472">Membrane</keyword>
<evidence type="ECO:0000313" key="4">
    <source>
        <dbReference type="Proteomes" id="UP000187417"/>
    </source>
</evidence>
<dbReference type="PANTHER" id="PTHR37299:SF1">
    <property type="entry name" value="STAGE 0 SPORULATION PROTEIN A HOMOLOG"/>
    <property type="match status" value="1"/>
</dbReference>
<sequence length="266" mass="29985">MAAAGRTPVFGFADWTRSVAGLCAKTTDMRHSVMIGYWCVVVLMLASVMASCGYEFRQGVFLSTTMLPGMFCAKLSLPGALRASNRRAVAVAGVAGGILVIEWLALLLAHRYIWSGWLPGDGMVFHVLFYNPVFIGLLLAAVLIPERLLDRWIKARLPRMETVSFISERRKVTLPVGELLYVESNDTEVFLHTADGGLYPTRTRISQWERLLDDRFIRIHRAWLVNAERVSRVTMTDVTIERVTLEVSRKYRNAVAERFGLHKPAR</sequence>
<dbReference type="AlphaFoldDB" id="A0A1Q6F3R1"/>
<dbReference type="PANTHER" id="PTHR37299">
    <property type="entry name" value="TRANSCRIPTIONAL REGULATOR-RELATED"/>
    <property type="match status" value="1"/>
</dbReference>
<dbReference type="Proteomes" id="UP000187417">
    <property type="component" value="Unassembled WGS sequence"/>
</dbReference>
<dbReference type="STRING" id="28117.BHV66_09490"/>
<accession>A0A1Q6F3R1</accession>
<dbReference type="InterPro" id="IPR046947">
    <property type="entry name" value="LytR-like"/>
</dbReference>
<dbReference type="GO" id="GO:0003677">
    <property type="term" value="F:DNA binding"/>
    <property type="evidence" value="ECO:0007669"/>
    <property type="project" value="InterPro"/>
</dbReference>
<comment type="caution">
    <text evidence="3">The sequence shown here is derived from an EMBL/GenBank/DDBJ whole genome shotgun (WGS) entry which is preliminary data.</text>
</comment>
<organism evidence="3 4">
    <name type="scientific">Alistipes putredinis</name>
    <dbReference type="NCBI Taxonomy" id="28117"/>
    <lineage>
        <taxon>Bacteria</taxon>
        <taxon>Pseudomonadati</taxon>
        <taxon>Bacteroidota</taxon>
        <taxon>Bacteroidia</taxon>
        <taxon>Bacteroidales</taxon>
        <taxon>Rikenellaceae</taxon>
        <taxon>Alistipes</taxon>
    </lineage>
</organism>
<feature type="transmembrane region" description="Helical" evidence="1">
    <location>
        <begin position="35"/>
        <end position="54"/>
    </location>
</feature>
<proteinExistence type="predicted"/>
<reference evidence="3 4" key="1">
    <citation type="journal article" date="2016" name="Nat. Biotechnol.">
        <title>Measurement of bacterial replication rates in microbial communities.</title>
        <authorList>
            <person name="Brown C.T."/>
            <person name="Olm M.R."/>
            <person name="Thomas B.C."/>
            <person name="Banfield J.F."/>
        </authorList>
    </citation>
    <scope>NUCLEOTIDE SEQUENCE [LARGE SCALE GENOMIC DNA]</scope>
    <source>
        <strain evidence="3">CAG:67_53_122</strain>
    </source>
</reference>
<keyword evidence="1" id="KW-1133">Transmembrane helix</keyword>
<evidence type="ECO:0000256" key="1">
    <source>
        <dbReference type="SAM" id="Phobius"/>
    </source>
</evidence>
<name>A0A1Q6F3R1_9BACT</name>
<gene>
    <name evidence="3" type="ORF">BHV66_09490</name>
</gene>
<feature type="transmembrane region" description="Helical" evidence="1">
    <location>
        <begin position="60"/>
        <end position="77"/>
    </location>
</feature>
<dbReference type="SMART" id="SM00850">
    <property type="entry name" value="LytTR"/>
    <property type="match status" value="1"/>
</dbReference>
<feature type="transmembrane region" description="Helical" evidence="1">
    <location>
        <begin position="89"/>
        <end position="109"/>
    </location>
</feature>
<keyword evidence="1" id="KW-0812">Transmembrane</keyword>
<feature type="transmembrane region" description="Helical" evidence="1">
    <location>
        <begin position="129"/>
        <end position="149"/>
    </location>
</feature>
<protein>
    <recommendedName>
        <fullName evidence="2">HTH LytTR-type domain-containing protein</fullName>
    </recommendedName>
</protein>
<dbReference type="Gene3D" id="2.40.50.1020">
    <property type="entry name" value="LytTr DNA-binding domain"/>
    <property type="match status" value="1"/>
</dbReference>
<dbReference type="RefSeq" id="WP_302802007.1">
    <property type="nucleotide sequence ID" value="NZ_CAUEOB010000024.1"/>
</dbReference>
<evidence type="ECO:0000313" key="3">
    <source>
        <dbReference type="EMBL" id="OKY93352.1"/>
    </source>
</evidence>
<dbReference type="GO" id="GO:0000156">
    <property type="term" value="F:phosphorelay response regulator activity"/>
    <property type="evidence" value="ECO:0007669"/>
    <property type="project" value="InterPro"/>
</dbReference>